<dbReference type="RefSeq" id="WP_007105410.1">
    <property type="nucleotide sequence ID" value="NZ_BAER01000067.1"/>
</dbReference>
<reference evidence="3" key="1">
    <citation type="journal article" date="2014" name="Environ. Microbiol.">
        <title>Comparative genomics of the marine bacterial genus Glaciecola reveals the high degree of genomic diversity and genomic characteristic for cold adaptation.</title>
        <authorList>
            <person name="Qin Q.L."/>
            <person name="Xie B.B."/>
            <person name="Yu Y."/>
            <person name="Shu Y.L."/>
            <person name="Rong J.C."/>
            <person name="Zhang Y.J."/>
            <person name="Zhao D.L."/>
            <person name="Chen X.L."/>
            <person name="Zhang X.Y."/>
            <person name="Chen B."/>
            <person name="Zhou B.C."/>
            <person name="Zhang Y.Z."/>
        </authorList>
    </citation>
    <scope>NUCLEOTIDE SEQUENCE [LARGE SCALE GENOMIC DNA]</scope>
    <source>
        <strain evidence="3">LMG 21857</strain>
    </source>
</reference>
<evidence type="ECO:0000313" key="2">
    <source>
        <dbReference type="EMBL" id="GAC33634.1"/>
    </source>
</evidence>
<comment type="caution">
    <text evidence="2">The sequence shown here is derived from an EMBL/GenBank/DDBJ whole genome shotgun (WGS) entry which is preliminary data.</text>
</comment>
<organism evidence="2 3">
    <name type="scientific">Paraglaciecola polaris LMG 21857</name>
    <dbReference type="NCBI Taxonomy" id="1129793"/>
    <lineage>
        <taxon>Bacteria</taxon>
        <taxon>Pseudomonadati</taxon>
        <taxon>Pseudomonadota</taxon>
        <taxon>Gammaproteobacteria</taxon>
        <taxon>Alteromonadales</taxon>
        <taxon>Alteromonadaceae</taxon>
        <taxon>Paraglaciecola</taxon>
    </lineage>
</organism>
<keyword evidence="3" id="KW-1185">Reference proteome</keyword>
<sequence>MIREYLSTKDLCQRFRCSSRTIFRRMAREENPFPQPLIRQAGSINLWCADTVCEWEECEIQRSENSRWGGIKASPPAKYDSTAKNWH</sequence>
<evidence type="ECO:0000313" key="3">
    <source>
        <dbReference type="Proteomes" id="UP000006322"/>
    </source>
</evidence>
<protein>
    <recommendedName>
        <fullName evidence="4">Prophage CP4-57 regulatory</fullName>
    </recommendedName>
</protein>
<gene>
    <name evidence="2" type="ORF">GPLA_2740</name>
</gene>
<dbReference type="AlphaFoldDB" id="K6YLQ2"/>
<dbReference type="EMBL" id="BAER01000067">
    <property type="protein sequence ID" value="GAC33634.1"/>
    <property type="molecule type" value="Genomic_DNA"/>
</dbReference>
<dbReference type="Proteomes" id="UP000006322">
    <property type="component" value="Unassembled WGS sequence"/>
</dbReference>
<evidence type="ECO:0008006" key="4">
    <source>
        <dbReference type="Google" id="ProtNLM"/>
    </source>
</evidence>
<accession>K6YLQ2</accession>
<proteinExistence type="predicted"/>
<name>K6YLQ2_9ALTE</name>
<evidence type="ECO:0000256" key="1">
    <source>
        <dbReference type="SAM" id="MobiDB-lite"/>
    </source>
</evidence>
<feature type="region of interest" description="Disordered" evidence="1">
    <location>
        <begin position="67"/>
        <end position="87"/>
    </location>
</feature>